<organism evidence="1 2">
    <name type="scientific">Tulasnella calospora MUT 4182</name>
    <dbReference type="NCBI Taxonomy" id="1051891"/>
    <lineage>
        <taxon>Eukaryota</taxon>
        <taxon>Fungi</taxon>
        <taxon>Dikarya</taxon>
        <taxon>Basidiomycota</taxon>
        <taxon>Agaricomycotina</taxon>
        <taxon>Agaricomycetes</taxon>
        <taxon>Cantharellales</taxon>
        <taxon>Tulasnellaceae</taxon>
        <taxon>Tulasnella</taxon>
    </lineage>
</organism>
<reference evidence="1 2" key="1">
    <citation type="submission" date="2014-04" db="EMBL/GenBank/DDBJ databases">
        <authorList>
            <consortium name="DOE Joint Genome Institute"/>
            <person name="Kuo A."/>
            <person name="Girlanda M."/>
            <person name="Perotto S."/>
            <person name="Kohler A."/>
            <person name="Nagy L.G."/>
            <person name="Floudas D."/>
            <person name="Copeland A."/>
            <person name="Barry K.W."/>
            <person name="Cichocki N."/>
            <person name="Veneault-Fourrey C."/>
            <person name="LaButti K."/>
            <person name="Lindquist E.A."/>
            <person name="Lipzen A."/>
            <person name="Lundell T."/>
            <person name="Morin E."/>
            <person name="Murat C."/>
            <person name="Sun H."/>
            <person name="Tunlid A."/>
            <person name="Henrissat B."/>
            <person name="Grigoriev I.V."/>
            <person name="Hibbett D.S."/>
            <person name="Martin F."/>
            <person name="Nordberg H.P."/>
            <person name="Cantor M.N."/>
            <person name="Hua S.X."/>
        </authorList>
    </citation>
    <scope>NUCLEOTIDE SEQUENCE [LARGE SCALE GENOMIC DNA]</scope>
    <source>
        <strain evidence="1 2">MUT 4182</strain>
    </source>
</reference>
<dbReference type="AlphaFoldDB" id="A0A0C3LDY6"/>
<protein>
    <submittedName>
        <fullName evidence="1">Uncharacterized protein</fullName>
    </submittedName>
</protein>
<evidence type="ECO:0000313" key="1">
    <source>
        <dbReference type="EMBL" id="KIO19682.1"/>
    </source>
</evidence>
<proteinExistence type="predicted"/>
<gene>
    <name evidence="1" type="ORF">M407DRAFT_30683</name>
</gene>
<evidence type="ECO:0000313" key="2">
    <source>
        <dbReference type="Proteomes" id="UP000054248"/>
    </source>
</evidence>
<sequence length="86" mass="9561">MSEWSSANTLDRVHAAKGQSFDSSPFQTHCTLLHLILLTPAVASSSSTSFLQDRERQISQHSLAFDLCSVHPATFKSMNQRPLTRT</sequence>
<accession>A0A0C3LDY6</accession>
<reference evidence="2" key="2">
    <citation type="submission" date="2015-01" db="EMBL/GenBank/DDBJ databases">
        <title>Evolutionary Origins and Diversification of the Mycorrhizal Mutualists.</title>
        <authorList>
            <consortium name="DOE Joint Genome Institute"/>
            <consortium name="Mycorrhizal Genomics Consortium"/>
            <person name="Kohler A."/>
            <person name="Kuo A."/>
            <person name="Nagy L.G."/>
            <person name="Floudas D."/>
            <person name="Copeland A."/>
            <person name="Barry K.W."/>
            <person name="Cichocki N."/>
            <person name="Veneault-Fourrey C."/>
            <person name="LaButti K."/>
            <person name="Lindquist E.A."/>
            <person name="Lipzen A."/>
            <person name="Lundell T."/>
            <person name="Morin E."/>
            <person name="Murat C."/>
            <person name="Riley R."/>
            <person name="Ohm R."/>
            <person name="Sun H."/>
            <person name="Tunlid A."/>
            <person name="Henrissat B."/>
            <person name="Grigoriev I.V."/>
            <person name="Hibbett D.S."/>
            <person name="Martin F."/>
        </authorList>
    </citation>
    <scope>NUCLEOTIDE SEQUENCE [LARGE SCALE GENOMIC DNA]</scope>
    <source>
        <strain evidence="2">MUT 4182</strain>
    </source>
</reference>
<keyword evidence="2" id="KW-1185">Reference proteome</keyword>
<dbReference type="Proteomes" id="UP000054248">
    <property type="component" value="Unassembled WGS sequence"/>
</dbReference>
<name>A0A0C3LDY6_9AGAM</name>
<dbReference type="HOGENOM" id="CLU_2499543_0_0_1"/>
<dbReference type="EMBL" id="KN823209">
    <property type="protein sequence ID" value="KIO19682.1"/>
    <property type="molecule type" value="Genomic_DNA"/>
</dbReference>